<name>A0A1B0C4H5_9MUSC</name>
<organism evidence="1 2">
    <name type="scientific">Glossina palpalis gambiensis</name>
    <dbReference type="NCBI Taxonomy" id="67801"/>
    <lineage>
        <taxon>Eukaryota</taxon>
        <taxon>Metazoa</taxon>
        <taxon>Ecdysozoa</taxon>
        <taxon>Arthropoda</taxon>
        <taxon>Hexapoda</taxon>
        <taxon>Insecta</taxon>
        <taxon>Pterygota</taxon>
        <taxon>Neoptera</taxon>
        <taxon>Endopterygota</taxon>
        <taxon>Diptera</taxon>
        <taxon>Brachycera</taxon>
        <taxon>Muscomorpha</taxon>
        <taxon>Hippoboscoidea</taxon>
        <taxon>Glossinidae</taxon>
        <taxon>Glossina</taxon>
    </lineage>
</organism>
<dbReference type="VEuPathDB" id="VectorBase:GPPI048890"/>
<evidence type="ECO:0000313" key="2">
    <source>
        <dbReference type="Proteomes" id="UP000092460"/>
    </source>
</evidence>
<reference evidence="1" key="2">
    <citation type="submission" date="2020-05" db="UniProtKB">
        <authorList>
            <consortium name="EnsemblMetazoa"/>
        </authorList>
    </citation>
    <scope>IDENTIFICATION</scope>
    <source>
        <strain evidence="1">IAEA</strain>
    </source>
</reference>
<dbReference type="Proteomes" id="UP000092460">
    <property type="component" value="Unassembled WGS sequence"/>
</dbReference>
<sequence>MQSIGPMVDHKLSKEINVYQKYRSGDALKCPHQRKRNVLQKLLPLPYRTFKRIDCSHNLLPQVASFKVSQIYRIY</sequence>
<accession>A0A1B0C4H5</accession>
<dbReference type="AlphaFoldDB" id="A0A1B0C4H5"/>
<reference evidence="2" key="1">
    <citation type="submission" date="2015-01" db="EMBL/GenBank/DDBJ databases">
        <authorList>
            <person name="Aksoy S."/>
            <person name="Warren W."/>
            <person name="Wilson R.K."/>
        </authorList>
    </citation>
    <scope>NUCLEOTIDE SEQUENCE [LARGE SCALE GENOMIC DNA]</scope>
    <source>
        <strain evidence="2">IAEA</strain>
    </source>
</reference>
<protein>
    <submittedName>
        <fullName evidence="1">Uncharacterized protein</fullName>
    </submittedName>
</protein>
<keyword evidence="2" id="KW-1185">Reference proteome</keyword>
<proteinExistence type="predicted"/>
<dbReference type="EnsemblMetazoa" id="GPPI048890-RA">
    <property type="protein sequence ID" value="GPPI048890-PA"/>
    <property type="gene ID" value="GPPI048890"/>
</dbReference>
<evidence type="ECO:0000313" key="1">
    <source>
        <dbReference type="EnsemblMetazoa" id="GPPI048890-PA"/>
    </source>
</evidence>
<dbReference type="EMBL" id="JXJN01025468">
    <property type="status" value="NOT_ANNOTATED_CDS"/>
    <property type="molecule type" value="Genomic_DNA"/>
</dbReference>